<dbReference type="SUPFAM" id="SSF81383">
    <property type="entry name" value="F-box domain"/>
    <property type="match status" value="1"/>
</dbReference>
<evidence type="ECO:0000256" key="1">
    <source>
        <dbReference type="SAM" id="MobiDB-lite"/>
    </source>
</evidence>
<dbReference type="Proteomes" id="UP001160390">
    <property type="component" value="Unassembled WGS sequence"/>
</dbReference>
<dbReference type="EMBL" id="CABFNP030001320">
    <property type="protein sequence ID" value="CAI6099497.1"/>
    <property type="molecule type" value="Genomic_DNA"/>
</dbReference>
<feature type="compositionally biased region" description="Acidic residues" evidence="1">
    <location>
        <begin position="1"/>
        <end position="18"/>
    </location>
</feature>
<sequence length="439" mass="49770">MSEDNNENSENGESENNESENSWSDGDYERYELETLARIPTMPQEVQDLICSFCDLYSHVALCALNKEWNARITPLLWAKLDFADEFEDEDLVERTRKFFAACDTMIDESPERFAALASYVQTLNVGRLHGVNIVHQEFDGNPYVFFDGDEGDRCVFDVIARFVNLQSLSVYVKSWWESPNLAASGRALARGLTKLTSLKLGGQMSTDVLLGLLNKPEQLKDLTLINLIETPGQDYGPDGIAFLSGISHRFTSLETLHLCKLADLDGRLSDDEDNNDEDEDDREFASGMRWRFPRESEVSVLEDWASLLRNTSTTLQSLTLENRYLCSSRYNDGRCHGSVIDPGNTHPAEYGAFSIRESQRVLFPELSNRRWRRLSNLKLIGMGTVEDVSQAVSHLEPRVDVEQRPAHIETMGGDATPEEISTPIEFTFFTSHENMTYL</sequence>
<evidence type="ECO:0000313" key="3">
    <source>
        <dbReference type="Proteomes" id="UP001160390"/>
    </source>
</evidence>
<comment type="caution">
    <text evidence="2">The sequence shown here is derived from an EMBL/GenBank/DDBJ whole genome shotgun (WGS) entry which is preliminary data.</text>
</comment>
<evidence type="ECO:0008006" key="4">
    <source>
        <dbReference type="Google" id="ProtNLM"/>
    </source>
</evidence>
<name>A0AA35QCH0_9HYPO</name>
<dbReference type="Gene3D" id="3.80.10.10">
    <property type="entry name" value="Ribonuclease Inhibitor"/>
    <property type="match status" value="1"/>
</dbReference>
<gene>
    <name evidence="2" type="ORF">CCHLO57077_00016853</name>
</gene>
<dbReference type="InterPro" id="IPR032675">
    <property type="entry name" value="LRR_dom_sf"/>
</dbReference>
<organism evidence="2 3">
    <name type="scientific">Clonostachys chloroleuca</name>
    <dbReference type="NCBI Taxonomy" id="1926264"/>
    <lineage>
        <taxon>Eukaryota</taxon>
        <taxon>Fungi</taxon>
        <taxon>Dikarya</taxon>
        <taxon>Ascomycota</taxon>
        <taxon>Pezizomycotina</taxon>
        <taxon>Sordariomycetes</taxon>
        <taxon>Hypocreomycetidae</taxon>
        <taxon>Hypocreales</taxon>
        <taxon>Bionectriaceae</taxon>
        <taxon>Clonostachys</taxon>
    </lineage>
</organism>
<accession>A0AA35QCH0</accession>
<protein>
    <recommendedName>
        <fullName evidence="4">F-box domain-containing protein</fullName>
    </recommendedName>
</protein>
<proteinExistence type="predicted"/>
<dbReference type="InterPro" id="IPR036047">
    <property type="entry name" value="F-box-like_dom_sf"/>
</dbReference>
<evidence type="ECO:0000313" key="2">
    <source>
        <dbReference type="EMBL" id="CAI6099497.1"/>
    </source>
</evidence>
<feature type="region of interest" description="Disordered" evidence="1">
    <location>
        <begin position="1"/>
        <end position="25"/>
    </location>
</feature>
<dbReference type="AlphaFoldDB" id="A0AA35QCH0"/>
<reference evidence="2" key="1">
    <citation type="submission" date="2023-01" db="EMBL/GenBank/DDBJ databases">
        <authorList>
            <person name="Piombo E."/>
        </authorList>
    </citation>
    <scope>NUCLEOTIDE SEQUENCE</scope>
</reference>
<keyword evidence="3" id="KW-1185">Reference proteome</keyword>
<dbReference type="SUPFAM" id="SSF52047">
    <property type="entry name" value="RNI-like"/>
    <property type="match status" value="1"/>
</dbReference>